<dbReference type="AlphaFoldDB" id="A0AAN6RSV7"/>
<proteinExistence type="predicted"/>
<sequence length="308" mass="35229">MAIQADYPQPAHPERVGIPRYQDVAQYNRSLTALNTLLKFKLEDATKYMREWRLRRNKKLSIFDKMLHGSKWKAADNSDVEVISALMMRFNQNHITGAHYLIDFGWYDGDETFYYTMSALLRTFDTLILPPLKTLHTSTTKILPAAAQATLVRTIRTTLQGISDAYTELYARLRPAWRPRDPSTLPAPFCPLAVAIQRDISHPVELVAPKGFEYGSTHWECTLCQAIVKRCENHEGVKDWRRVPFIGHLRAASKGEKVKHACPGCLEVFEDWPELDRHVFTVEWADWVCGAPPAVLERYIIGTLGVKC</sequence>
<comment type="caution">
    <text evidence="1">The sequence shown here is derived from an EMBL/GenBank/DDBJ whole genome shotgun (WGS) entry which is preliminary data.</text>
</comment>
<dbReference type="EMBL" id="MU855593">
    <property type="protein sequence ID" value="KAK3901278.1"/>
    <property type="molecule type" value="Genomic_DNA"/>
</dbReference>
<protein>
    <submittedName>
        <fullName evidence="1">Uncharacterized protein</fullName>
    </submittedName>
</protein>
<name>A0AAN6RSV7_9PEZI</name>
<accession>A0AAN6RSV7</accession>
<reference evidence="1" key="2">
    <citation type="submission" date="2023-05" db="EMBL/GenBank/DDBJ databases">
        <authorList>
            <consortium name="Lawrence Berkeley National Laboratory"/>
            <person name="Steindorff A."/>
            <person name="Hensen N."/>
            <person name="Bonometti L."/>
            <person name="Westerberg I."/>
            <person name="Brannstrom I.O."/>
            <person name="Guillou S."/>
            <person name="Cros-Aarteil S."/>
            <person name="Calhoun S."/>
            <person name="Haridas S."/>
            <person name="Kuo A."/>
            <person name="Mondo S."/>
            <person name="Pangilinan J."/>
            <person name="Riley R."/>
            <person name="Labutti K."/>
            <person name="Andreopoulos B."/>
            <person name="Lipzen A."/>
            <person name="Chen C."/>
            <person name="Yanf M."/>
            <person name="Daum C."/>
            <person name="Ng V."/>
            <person name="Clum A."/>
            <person name="Ohm R."/>
            <person name="Martin F."/>
            <person name="Silar P."/>
            <person name="Natvig D."/>
            <person name="Lalanne C."/>
            <person name="Gautier V."/>
            <person name="Ament-Velasquez S.L."/>
            <person name="Kruys A."/>
            <person name="Hutchinson M.I."/>
            <person name="Powell A.J."/>
            <person name="Barry K."/>
            <person name="Miller A.N."/>
            <person name="Grigoriev I.V."/>
            <person name="Debuchy R."/>
            <person name="Gladieux P."/>
            <person name="Thoren M.H."/>
            <person name="Johannesson H."/>
        </authorList>
    </citation>
    <scope>NUCLEOTIDE SEQUENCE</scope>
    <source>
        <strain evidence="1">CBS 103.79</strain>
    </source>
</reference>
<gene>
    <name evidence="1" type="ORF">C8A05DRAFT_35057</name>
</gene>
<organism evidence="1 2">
    <name type="scientific">Staphylotrichum tortipilum</name>
    <dbReference type="NCBI Taxonomy" id="2831512"/>
    <lineage>
        <taxon>Eukaryota</taxon>
        <taxon>Fungi</taxon>
        <taxon>Dikarya</taxon>
        <taxon>Ascomycota</taxon>
        <taxon>Pezizomycotina</taxon>
        <taxon>Sordariomycetes</taxon>
        <taxon>Sordariomycetidae</taxon>
        <taxon>Sordariales</taxon>
        <taxon>Chaetomiaceae</taxon>
        <taxon>Staphylotrichum</taxon>
    </lineage>
</organism>
<keyword evidence="2" id="KW-1185">Reference proteome</keyword>
<evidence type="ECO:0000313" key="2">
    <source>
        <dbReference type="Proteomes" id="UP001303889"/>
    </source>
</evidence>
<reference evidence="1" key="1">
    <citation type="journal article" date="2023" name="Mol. Phylogenet. Evol.">
        <title>Genome-scale phylogeny and comparative genomics of the fungal order Sordariales.</title>
        <authorList>
            <person name="Hensen N."/>
            <person name="Bonometti L."/>
            <person name="Westerberg I."/>
            <person name="Brannstrom I.O."/>
            <person name="Guillou S."/>
            <person name="Cros-Aarteil S."/>
            <person name="Calhoun S."/>
            <person name="Haridas S."/>
            <person name="Kuo A."/>
            <person name="Mondo S."/>
            <person name="Pangilinan J."/>
            <person name="Riley R."/>
            <person name="LaButti K."/>
            <person name="Andreopoulos B."/>
            <person name="Lipzen A."/>
            <person name="Chen C."/>
            <person name="Yan M."/>
            <person name="Daum C."/>
            <person name="Ng V."/>
            <person name="Clum A."/>
            <person name="Steindorff A."/>
            <person name="Ohm R.A."/>
            <person name="Martin F."/>
            <person name="Silar P."/>
            <person name="Natvig D.O."/>
            <person name="Lalanne C."/>
            <person name="Gautier V."/>
            <person name="Ament-Velasquez S.L."/>
            <person name="Kruys A."/>
            <person name="Hutchinson M.I."/>
            <person name="Powell A.J."/>
            <person name="Barry K."/>
            <person name="Miller A.N."/>
            <person name="Grigoriev I.V."/>
            <person name="Debuchy R."/>
            <person name="Gladieux P."/>
            <person name="Hiltunen Thoren M."/>
            <person name="Johannesson H."/>
        </authorList>
    </citation>
    <scope>NUCLEOTIDE SEQUENCE</scope>
    <source>
        <strain evidence="1">CBS 103.79</strain>
    </source>
</reference>
<dbReference type="Proteomes" id="UP001303889">
    <property type="component" value="Unassembled WGS sequence"/>
</dbReference>
<evidence type="ECO:0000313" key="1">
    <source>
        <dbReference type="EMBL" id="KAK3901278.1"/>
    </source>
</evidence>